<keyword evidence="5" id="KW-1185">Reference proteome</keyword>
<protein>
    <submittedName>
        <fullName evidence="4">GCN5-related N-acetyltransferase</fullName>
    </submittedName>
</protein>
<dbReference type="InterPro" id="IPR016181">
    <property type="entry name" value="Acyl_CoA_acyltransferase"/>
</dbReference>
<dbReference type="SUPFAM" id="SSF55729">
    <property type="entry name" value="Acyl-CoA N-acyltransferases (Nat)"/>
    <property type="match status" value="1"/>
</dbReference>
<dbReference type="STRING" id="446462.Amir_6126"/>
<evidence type="ECO:0000256" key="1">
    <source>
        <dbReference type="ARBA" id="ARBA00022679"/>
    </source>
</evidence>
<gene>
    <name evidence="4" type="ordered locus">Amir_6126</name>
</gene>
<dbReference type="EMBL" id="CP001630">
    <property type="protein sequence ID" value="ACU39933.1"/>
    <property type="molecule type" value="Genomic_DNA"/>
</dbReference>
<dbReference type="KEGG" id="ami:Amir_6126"/>
<dbReference type="Proteomes" id="UP000002213">
    <property type="component" value="Chromosome"/>
</dbReference>
<organism evidence="4 5">
    <name type="scientific">Actinosynnema mirum (strain ATCC 29888 / DSM 43827 / JCM 3225 / NBRC 14064 / NCIMB 13271 / NRRL B-12336 / IMRU 3971 / 101)</name>
    <dbReference type="NCBI Taxonomy" id="446462"/>
    <lineage>
        <taxon>Bacteria</taxon>
        <taxon>Bacillati</taxon>
        <taxon>Actinomycetota</taxon>
        <taxon>Actinomycetes</taxon>
        <taxon>Pseudonocardiales</taxon>
        <taxon>Pseudonocardiaceae</taxon>
        <taxon>Actinosynnema</taxon>
    </lineage>
</organism>
<accession>C6WHI4</accession>
<evidence type="ECO:0000313" key="5">
    <source>
        <dbReference type="Proteomes" id="UP000002213"/>
    </source>
</evidence>
<keyword evidence="1 4" id="KW-0808">Transferase</keyword>
<dbReference type="InterPro" id="IPR050832">
    <property type="entry name" value="Bact_Acetyltransf"/>
</dbReference>
<dbReference type="RefSeq" id="WP_015804817.1">
    <property type="nucleotide sequence ID" value="NC_013093.1"/>
</dbReference>
<dbReference type="Pfam" id="PF00583">
    <property type="entry name" value="Acetyltransf_1"/>
    <property type="match status" value="1"/>
</dbReference>
<dbReference type="CDD" id="cd04301">
    <property type="entry name" value="NAT_SF"/>
    <property type="match status" value="1"/>
</dbReference>
<dbReference type="AlphaFoldDB" id="C6WHI4"/>
<dbReference type="Gene3D" id="3.40.630.30">
    <property type="match status" value="1"/>
</dbReference>
<sequence length="196" mass="19518">MRLVTGDGLGGAAPAGGGGPVGLPVRDGAVELGSPQVLAEAPALAGVLVDAVAGGASLGFLAPLTHEAATAWWRARAAAVANGRQAVWAARRGGEVVGAVLLTLAQAENGRHRAEVGKLAVRRDARGGGVGRSLLRAVEEGAAARGVTLLVLDTETGSPAEGLYRSAGWAEVGAIPGFAADPTGELRSTTVFYKAL</sequence>
<dbReference type="InterPro" id="IPR000182">
    <property type="entry name" value="GNAT_dom"/>
</dbReference>
<dbReference type="PANTHER" id="PTHR43877">
    <property type="entry name" value="AMINOALKYLPHOSPHONATE N-ACETYLTRANSFERASE-RELATED-RELATED"/>
    <property type="match status" value="1"/>
</dbReference>
<evidence type="ECO:0000256" key="2">
    <source>
        <dbReference type="ARBA" id="ARBA00023315"/>
    </source>
</evidence>
<proteinExistence type="predicted"/>
<reference evidence="4 5" key="1">
    <citation type="journal article" date="2009" name="Stand. Genomic Sci.">
        <title>Complete genome sequence of Actinosynnema mirum type strain (101).</title>
        <authorList>
            <person name="Land M."/>
            <person name="Lapidus A."/>
            <person name="Mayilraj S."/>
            <person name="Chen F."/>
            <person name="Copeland A."/>
            <person name="Del Rio T.G."/>
            <person name="Nolan M."/>
            <person name="Lucas S."/>
            <person name="Tice H."/>
            <person name="Cheng J.F."/>
            <person name="Chertkov O."/>
            <person name="Bruce D."/>
            <person name="Goodwin L."/>
            <person name="Pitluck S."/>
            <person name="Rohde M."/>
            <person name="Goker M."/>
            <person name="Pati A."/>
            <person name="Ivanova N."/>
            <person name="Mavromatis K."/>
            <person name="Chen A."/>
            <person name="Palaniappan K."/>
            <person name="Hauser L."/>
            <person name="Chang Y.J."/>
            <person name="Jeffries C.C."/>
            <person name="Brettin T."/>
            <person name="Detter J.C."/>
            <person name="Han C."/>
            <person name="Chain P."/>
            <person name="Tindall B.J."/>
            <person name="Bristow J."/>
            <person name="Eisen J.A."/>
            <person name="Markowitz V."/>
            <person name="Hugenholtz P."/>
            <person name="Kyrpides N.C."/>
            <person name="Klenk H.P."/>
        </authorList>
    </citation>
    <scope>NUCLEOTIDE SEQUENCE [LARGE SCALE GENOMIC DNA]</scope>
    <source>
        <strain evidence="5">ATCC 29888 / DSM 43827 / JCM 3225 / NBRC 14064 / NCIMB 13271 / NRRL B-12336 / IMRU 3971 / 101</strain>
    </source>
</reference>
<dbReference type="HOGENOM" id="CLU_077728_1_1_11"/>
<keyword evidence="2" id="KW-0012">Acyltransferase</keyword>
<feature type="domain" description="N-acetyltransferase" evidence="3">
    <location>
        <begin position="47"/>
        <end position="196"/>
    </location>
</feature>
<dbReference type="eggNOG" id="COG0456">
    <property type="taxonomic scope" value="Bacteria"/>
</dbReference>
<name>C6WHI4_ACTMD</name>
<evidence type="ECO:0000259" key="3">
    <source>
        <dbReference type="PROSITE" id="PS51186"/>
    </source>
</evidence>
<dbReference type="PROSITE" id="PS51186">
    <property type="entry name" value="GNAT"/>
    <property type="match status" value="1"/>
</dbReference>
<dbReference type="GO" id="GO:0016747">
    <property type="term" value="F:acyltransferase activity, transferring groups other than amino-acyl groups"/>
    <property type="evidence" value="ECO:0007669"/>
    <property type="project" value="InterPro"/>
</dbReference>
<evidence type="ECO:0000313" key="4">
    <source>
        <dbReference type="EMBL" id="ACU39933.1"/>
    </source>
</evidence>